<accession>K6UXC2</accession>
<dbReference type="EMBL" id="CP001560">
    <property type="protein sequence ID" value="AFJ46953.1"/>
    <property type="molecule type" value="Genomic_DNA"/>
</dbReference>
<dbReference type="InterPro" id="IPR027417">
    <property type="entry name" value="P-loop_NTPase"/>
</dbReference>
<dbReference type="SUPFAM" id="SSF48371">
    <property type="entry name" value="ARM repeat"/>
    <property type="match status" value="1"/>
</dbReference>
<comment type="similarity">
    <text evidence="3">Belongs to the AAA ATPase family. Highly divergent.</text>
</comment>
<dbReference type="Gene3D" id="1.10.8.60">
    <property type="match status" value="1"/>
</dbReference>
<evidence type="ECO:0000313" key="6">
    <source>
        <dbReference type="EMBL" id="AFJ46953.1"/>
    </source>
</evidence>
<dbReference type="PANTHER" id="PTHR42960">
    <property type="entry name" value="YCF46 PROTEIN"/>
    <property type="match status" value="1"/>
</dbReference>
<dbReference type="SUPFAM" id="SSF52540">
    <property type="entry name" value="P-loop containing nucleoside triphosphate hydrolases"/>
    <property type="match status" value="1"/>
</dbReference>
<dbReference type="RefSeq" id="WP_002445527.1">
    <property type="nucleotide sequence ID" value="NC_017910.1"/>
</dbReference>
<keyword evidence="7" id="KW-1185">Reference proteome</keyword>
<accession>I2B8U9</accession>
<evidence type="ECO:0000259" key="5">
    <source>
        <dbReference type="SMART" id="SM00382"/>
    </source>
</evidence>
<evidence type="ECO:0000256" key="1">
    <source>
        <dbReference type="ARBA" id="ARBA00022741"/>
    </source>
</evidence>
<keyword evidence="2" id="KW-0067">ATP-binding</keyword>
<dbReference type="GO" id="GO:0016887">
    <property type="term" value="F:ATP hydrolysis activity"/>
    <property type="evidence" value="ECO:0007669"/>
    <property type="project" value="InterPro"/>
</dbReference>
<dbReference type="Pfam" id="PF00004">
    <property type="entry name" value="AAA"/>
    <property type="match status" value="1"/>
</dbReference>
<dbReference type="InterPro" id="IPR016024">
    <property type="entry name" value="ARM-type_fold"/>
</dbReference>
<dbReference type="PATRIC" id="fig|630626.3.peg.1805"/>
<protein>
    <recommendedName>
        <fullName evidence="4">Uncharacterized AAA domain-containing protein ycf46</fullName>
    </recommendedName>
</protein>
<dbReference type="OrthoDB" id="9809379at2"/>
<evidence type="ECO:0000256" key="4">
    <source>
        <dbReference type="ARBA" id="ARBA00040480"/>
    </source>
</evidence>
<name>I2B8U9_SHIBC</name>
<evidence type="ECO:0000256" key="3">
    <source>
        <dbReference type="ARBA" id="ARBA00038088"/>
    </source>
</evidence>
<gene>
    <name evidence="6" type="ordered locus">EBL_c18590</name>
</gene>
<dbReference type="Gene3D" id="3.40.50.300">
    <property type="entry name" value="P-loop containing nucleotide triphosphate hydrolases"/>
    <property type="match status" value="1"/>
</dbReference>
<dbReference type="SMART" id="SM00382">
    <property type="entry name" value="AAA"/>
    <property type="match status" value="1"/>
</dbReference>
<dbReference type="InterPro" id="IPR052381">
    <property type="entry name" value="AAA_domain_protein"/>
</dbReference>
<evidence type="ECO:0000256" key="2">
    <source>
        <dbReference type="ARBA" id="ARBA00022840"/>
    </source>
</evidence>
<dbReference type="Proteomes" id="UP000001955">
    <property type="component" value="Chromosome"/>
</dbReference>
<dbReference type="GO" id="GO:0005524">
    <property type="term" value="F:ATP binding"/>
    <property type="evidence" value="ECO:0007669"/>
    <property type="project" value="UniProtKB-KW"/>
</dbReference>
<dbReference type="InterPro" id="IPR003959">
    <property type="entry name" value="ATPase_AAA_core"/>
</dbReference>
<dbReference type="InterPro" id="IPR011989">
    <property type="entry name" value="ARM-like"/>
</dbReference>
<evidence type="ECO:0000313" key="7">
    <source>
        <dbReference type="Proteomes" id="UP000001955"/>
    </source>
</evidence>
<sequence>MDRSTIDRLVSCLHAGHTGFYLQSSEDERIDGLLKTVAEETGLRLREWNLAWGWVDFISRLPLAEDIYSPPPRPEQMLAGLLDDDLENTIFIFRNMRSVLASSPLVVARLHQFLLRLRRYHKEESCLICIDDRVEIPSLIEPLMTLIEIPLPLRETIRVRAQEFIQEHSLSITDVLLNRISTTLTGLTISQIDQSLAVALNQHKVINEKSLGTLLQEKNQIISKSGILEIVRIDEKLDDIGGLENLKEWLRRKAAIFQRLSEAEEAGVQSPKGVLVAGMPGCGKSLTAKAVASLFELPLLRLDIGSLLGKYVGESEHNMRRALAMAETISPCILWVDELEKAFVGIGSSNTSEVTSRLLGYFLTWMQEKSSAVFVIATANNVTALPPELLRKGRFDEVFYVGFPYLPERMDILGIHLKSVWKKFSPEQQLQLGIASRNFAGADIQNAVNDARESAFLAGEDIDFIRMNESLGRTVPLRDTLRDQVTKYEALFEKMKLRAASHIDGLNLSQMIALADDTNPLERQRVAMAEECSEDLLEKLAKDTHPDVRRAVYKNPSCTTRILAEFMAQAETDCKVDQEVLELACVHHEAPPNLLVALIEKGKLSDNILLSIVEKPHCTNMVLDALMKSKNDMVQKAILRHPHCPNTYREDFLQDKRPTFREALAHNPTLSEDHQKKLYRDIRQIRRALATNPSLSDDVKKLLENDTDLTVSLAFAKAHPQKNNQEIIDGTDNEKILLEKIKMGNSNDLIELAKNQTLPTEIQCKLAQEVKNEAVLVTLALNPNTNADTQKILARDSSEIVKAALVENNHLDDSVQLHLFQNTPKKTNLRLLKNQLLSENVQSLVLNGKDIKLLSILARNVFISKKTISDLMKINDVSVHAALAKNKCISHSQQLALADKYQTFTINSALCINENISPVLFQRFSKFTGYHIALLSNKRISDYDCSEIEASLEKGPIANLEQIDKALFISNENLPENIQSGLISIFINGNKENHIKLISKNTGLYPSQQHRLATIKNINTLLNLICNPASTSSTIETAKKTIKNTNSLKIALKGLLSRKKQKLYERINKLSEKYSVSPLGYINDINSVHELEQNTITMLHIDDIDFLENLSFEVGIDELTDSDVNTYRSESDNIDHEYIISTSHAVHTLSKLKFLHFNK</sequence>
<organism evidence="6 7">
    <name type="scientific">Shimwellia blattae (strain ATCC 29907 / DSM 4481 / JCM 1650 / NBRC 105725 / CDC 9005-74)</name>
    <name type="common">Escherichia blattae</name>
    <dbReference type="NCBI Taxonomy" id="630626"/>
    <lineage>
        <taxon>Bacteria</taxon>
        <taxon>Pseudomonadati</taxon>
        <taxon>Pseudomonadota</taxon>
        <taxon>Gammaproteobacteria</taxon>
        <taxon>Enterobacterales</taxon>
        <taxon>Enterobacteriaceae</taxon>
        <taxon>Shimwellia</taxon>
    </lineage>
</organism>
<dbReference type="STRING" id="630626.EBL_c18590"/>
<dbReference type="InterPro" id="IPR003593">
    <property type="entry name" value="AAA+_ATPase"/>
</dbReference>
<dbReference type="eggNOG" id="COG0464">
    <property type="taxonomic scope" value="Bacteria"/>
</dbReference>
<dbReference type="HOGENOM" id="CLU_009080_0_0_6"/>
<keyword evidence="1" id="KW-0547">Nucleotide-binding</keyword>
<dbReference type="AlphaFoldDB" id="I2B8U9"/>
<reference evidence="6 7" key="1">
    <citation type="journal article" date="2012" name="J. Bacteriol.">
        <title>Complete genome sequence of the B12-producing Shimwellia blattae strain DSM 4481, isolated from a cockroach.</title>
        <authorList>
            <person name="Brzuszkiewicz E."/>
            <person name="Waschkowitz T."/>
            <person name="Wiezer A."/>
            <person name="Daniel R."/>
        </authorList>
    </citation>
    <scope>NUCLEOTIDE SEQUENCE [LARGE SCALE GENOMIC DNA]</scope>
    <source>
        <strain evidence="7">ATCC 29907 / DSM 4481 / JCM 1650 / NBRC 105725 / CDC 9005-74</strain>
    </source>
</reference>
<dbReference type="Gene3D" id="1.25.10.10">
    <property type="entry name" value="Leucine-rich Repeat Variant"/>
    <property type="match status" value="1"/>
</dbReference>
<proteinExistence type="inferred from homology"/>
<dbReference type="PANTHER" id="PTHR42960:SF1">
    <property type="entry name" value="YCF46 PROTEIN"/>
    <property type="match status" value="1"/>
</dbReference>
<dbReference type="KEGG" id="ebt:EBL_c18590"/>
<feature type="domain" description="AAA+ ATPase" evidence="5">
    <location>
        <begin position="270"/>
        <end position="406"/>
    </location>
</feature>